<evidence type="ECO:0000313" key="3">
    <source>
        <dbReference type="Proteomes" id="UP000521227"/>
    </source>
</evidence>
<dbReference type="PANTHER" id="PTHR10632">
    <property type="entry name" value="SULFIDE:QUINONE OXIDOREDUCTASE"/>
    <property type="match status" value="1"/>
</dbReference>
<dbReference type="PANTHER" id="PTHR10632:SF2">
    <property type="entry name" value="SULFIDE:QUINONE OXIDOREDUCTASE, MITOCHONDRIAL"/>
    <property type="match status" value="1"/>
</dbReference>
<dbReference type="SUPFAM" id="SSF51905">
    <property type="entry name" value="FAD/NAD(P)-binding domain"/>
    <property type="match status" value="1"/>
</dbReference>
<proteinExistence type="predicted"/>
<reference evidence="2 3" key="1">
    <citation type="submission" date="2020-08" db="EMBL/GenBank/DDBJ databases">
        <title>Genomic Encyclopedia of Type Strains, Phase IV (KMG-IV): sequencing the most valuable type-strain genomes for metagenomic binning, comparative biology and taxonomic classification.</title>
        <authorList>
            <person name="Goeker M."/>
        </authorList>
    </citation>
    <scope>NUCLEOTIDE SEQUENCE [LARGE SCALE GENOMIC DNA]</scope>
    <source>
        <strain evidence="2 3">DSM 17498</strain>
    </source>
</reference>
<feature type="domain" description="FAD/NAD(P)-binding" evidence="1">
    <location>
        <begin position="26"/>
        <end position="138"/>
    </location>
</feature>
<dbReference type="AlphaFoldDB" id="A0A840N4B0"/>
<dbReference type="Gene3D" id="3.50.50.60">
    <property type="entry name" value="FAD/NAD(P)-binding domain"/>
    <property type="match status" value="2"/>
</dbReference>
<evidence type="ECO:0000259" key="1">
    <source>
        <dbReference type="Pfam" id="PF07992"/>
    </source>
</evidence>
<dbReference type="InterPro" id="IPR036188">
    <property type="entry name" value="FAD/NAD-bd_sf"/>
</dbReference>
<evidence type="ECO:0000313" key="2">
    <source>
        <dbReference type="EMBL" id="MBB5055259.1"/>
    </source>
</evidence>
<dbReference type="InterPro" id="IPR023753">
    <property type="entry name" value="FAD/NAD-binding_dom"/>
</dbReference>
<dbReference type="Pfam" id="PF07992">
    <property type="entry name" value="Pyr_redox_2"/>
    <property type="match status" value="1"/>
</dbReference>
<gene>
    <name evidence="2" type="ORF">HNQ36_005270</name>
</gene>
<dbReference type="EC" id="1.8.5.-" evidence="2"/>
<comment type="caution">
    <text evidence="2">The sequence shown here is derived from an EMBL/GenBank/DDBJ whole genome shotgun (WGS) entry which is preliminary data.</text>
</comment>
<protein>
    <submittedName>
        <fullName evidence="2">Sulfide:quinone oxidoreductase</fullName>
        <ecNumber evidence="2">1.8.5.-</ecNumber>
    </submittedName>
</protein>
<name>A0A840N4B0_9BRAD</name>
<dbReference type="GO" id="GO:0070221">
    <property type="term" value="P:sulfide oxidation, using sulfide:quinone oxidoreductase"/>
    <property type="evidence" value="ECO:0007669"/>
    <property type="project" value="TreeGrafter"/>
</dbReference>
<dbReference type="GO" id="GO:0070224">
    <property type="term" value="F:sulfide:quinone oxidoreductase activity"/>
    <property type="evidence" value="ECO:0007669"/>
    <property type="project" value="TreeGrafter"/>
</dbReference>
<sequence>MGSAAMTATAALTQEAQATTSSSQAKIVIAGAGAAGLSLASRLKQQMPRATIVIIDAKKDHHFQPGFTLVGAGLWSPADVTFRNADFMPSGIDWIEQNVAEFNPDANAVTTTGRQRVSYDFLFVATGLMLDYKRIEGMDTSLIGKNGITSIYAGPEAAAKSFREIDTFIDKGGVGLFGRPQTEMKCAGAPLKVTFITDDRARRKGRRDAVKLIYNAHSPAVFAVVPVNDRVKEMFAARDVTMNFNHILTAIDPGSKRATYATGPGLVTMEYDFIHVVPPMRAPDAVKNSPLPWQDGAFAADGWLEADKATLRHPRYPNVFAVGDIAGVPRGKTAASVKWQVPVVVDNLVAETAGREPTATYNGYTSCPLVTAYGKAMLIEFDYDGKLTPSFPFIAPLEELWISWLIEEKGLKGAYRAMLRGLA</sequence>
<accession>A0A840N4B0</accession>
<keyword evidence="2" id="KW-0560">Oxidoreductase</keyword>
<dbReference type="Proteomes" id="UP000521227">
    <property type="component" value="Unassembled WGS sequence"/>
</dbReference>
<dbReference type="GO" id="GO:0071949">
    <property type="term" value="F:FAD binding"/>
    <property type="evidence" value="ECO:0007669"/>
    <property type="project" value="TreeGrafter"/>
</dbReference>
<dbReference type="InterPro" id="IPR015904">
    <property type="entry name" value="Sulphide_quinone_reductase"/>
</dbReference>
<dbReference type="RefSeq" id="WP_246395551.1">
    <property type="nucleotide sequence ID" value="NZ_JACHIJ010000014.1"/>
</dbReference>
<organism evidence="2 3">
    <name type="scientific">Afipia massiliensis</name>
    <dbReference type="NCBI Taxonomy" id="211460"/>
    <lineage>
        <taxon>Bacteria</taxon>
        <taxon>Pseudomonadati</taxon>
        <taxon>Pseudomonadota</taxon>
        <taxon>Alphaproteobacteria</taxon>
        <taxon>Hyphomicrobiales</taxon>
        <taxon>Nitrobacteraceae</taxon>
        <taxon>Afipia</taxon>
    </lineage>
</organism>
<dbReference type="EMBL" id="JACHIJ010000014">
    <property type="protein sequence ID" value="MBB5055259.1"/>
    <property type="molecule type" value="Genomic_DNA"/>
</dbReference>